<reference evidence="1 2" key="1">
    <citation type="journal article" date="2018" name="Genome Biol. Evol.">
        <title>Multiple Roots of Fruiting Body Formation in Amoebozoa.</title>
        <authorList>
            <person name="Hillmann F."/>
            <person name="Forbes G."/>
            <person name="Novohradska S."/>
            <person name="Ferling I."/>
            <person name="Riege K."/>
            <person name="Groth M."/>
            <person name="Westermann M."/>
            <person name="Marz M."/>
            <person name="Spaller T."/>
            <person name="Winckler T."/>
            <person name="Schaap P."/>
            <person name="Glockner G."/>
        </authorList>
    </citation>
    <scope>NUCLEOTIDE SEQUENCE [LARGE SCALE GENOMIC DNA]</scope>
    <source>
        <strain evidence="1 2">Jena</strain>
    </source>
</reference>
<keyword evidence="2" id="KW-1185">Reference proteome</keyword>
<protein>
    <submittedName>
        <fullName evidence="1">Uncharacterized protein</fullName>
    </submittedName>
</protein>
<proteinExistence type="predicted"/>
<organism evidence="1 2">
    <name type="scientific">Planoprotostelium fungivorum</name>
    <dbReference type="NCBI Taxonomy" id="1890364"/>
    <lineage>
        <taxon>Eukaryota</taxon>
        <taxon>Amoebozoa</taxon>
        <taxon>Evosea</taxon>
        <taxon>Variosea</taxon>
        <taxon>Cavosteliida</taxon>
        <taxon>Cavosteliaceae</taxon>
        <taxon>Planoprotostelium</taxon>
    </lineage>
</organism>
<dbReference type="InParanoid" id="A0A2P6N7G5"/>
<sequence>MPESIQRNTSEWNRTTGRVSEKAHIDSFLAETMTLSSVLVANSNTSIRKDVRSAPANS</sequence>
<dbReference type="EMBL" id="MDYQ01000167">
    <property type="protein sequence ID" value="PRP79896.1"/>
    <property type="molecule type" value="Genomic_DNA"/>
</dbReference>
<dbReference type="AlphaFoldDB" id="A0A2P6N7G5"/>
<accession>A0A2P6N7G5</accession>
<gene>
    <name evidence="1" type="ORF">PROFUN_12385</name>
</gene>
<evidence type="ECO:0000313" key="1">
    <source>
        <dbReference type="EMBL" id="PRP79896.1"/>
    </source>
</evidence>
<dbReference type="Proteomes" id="UP000241769">
    <property type="component" value="Unassembled WGS sequence"/>
</dbReference>
<comment type="caution">
    <text evidence="1">The sequence shown here is derived from an EMBL/GenBank/DDBJ whole genome shotgun (WGS) entry which is preliminary data.</text>
</comment>
<name>A0A2P6N7G5_9EUKA</name>
<evidence type="ECO:0000313" key="2">
    <source>
        <dbReference type="Proteomes" id="UP000241769"/>
    </source>
</evidence>